<dbReference type="SUPFAM" id="SSF53335">
    <property type="entry name" value="S-adenosyl-L-methionine-dependent methyltransferases"/>
    <property type="match status" value="1"/>
</dbReference>
<evidence type="ECO:0000313" key="3">
    <source>
        <dbReference type="Proteomes" id="UP000249056"/>
    </source>
</evidence>
<dbReference type="EMBL" id="QKRW01000070">
    <property type="protein sequence ID" value="RAL58729.1"/>
    <property type="molecule type" value="Genomic_DNA"/>
</dbReference>
<dbReference type="CDD" id="cd02440">
    <property type="entry name" value="AdoMet_MTases"/>
    <property type="match status" value="1"/>
</dbReference>
<evidence type="ECO:0000313" key="2">
    <source>
        <dbReference type="EMBL" id="RAL58729.1"/>
    </source>
</evidence>
<dbReference type="PANTHER" id="PTHR43591">
    <property type="entry name" value="METHYLTRANSFERASE"/>
    <property type="match status" value="1"/>
</dbReference>
<accession>A0A395IK05</accession>
<feature type="region of interest" description="Disordered" evidence="1">
    <location>
        <begin position="1"/>
        <end position="56"/>
    </location>
</feature>
<dbReference type="Proteomes" id="UP000249056">
    <property type="component" value="Unassembled WGS sequence"/>
</dbReference>
<name>A0A395IK05_9HELO</name>
<gene>
    <name evidence="2" type="ORF">DID88_003035</name>
</gene>
<sequence length="353" mass="39718">MTSPQAPASPPVASPEPLVETPAPVPVTLEADDEQALIDDGDSALGSEPGSSTTSLASSITKYRIENGRTYHAYKDGKYAYPNDDMEQERLDLQHHICSLTFDGKLFTAPVDAERVERVLDVGCGTGIWTTDFADEYPQATVLGIDLSPIQPMFIPPNAMFQVDDMEEEWTFGEDEKFDFIYSRMMTGSIGDWDRFLDQVYNNLTPGGYVELMDIRLPIAGADDTLKPDAPLLKWSQLLLEGSIRAGRDLDSAVTYKERLERRGFQDVTETIYKWPGNKWPKDAKAKELGMWHLENLTSGLMGLSVAIFTRLLGWTVEELELFLVDVRREMRDTSIHGYWPIYVVYARKPLST</sequence>
<reference evidence="2 3" key="1">
    <citation type="submission" date="2018-06" db="EMBL/GenBank/DDBJ databases">
        <title>Genome Sequence of the Brown Rot Fungal Pathogen Monilinia fructigena.</title>
        <authorList>
            <person name="Landi L."/>
            <person name="De Miccolis Angelini R.M."/>
            <person name="Pollastro S."/>
            <person name="Abate D."/>
            <person name="Faretra F."/>
            <person name="Romanazzi G."/>
        </authorList>
    </citation>
    <scope>NUCLEOTIDE SEQUENCE [LARGE SCALE GENOMIC DNA]</scope>
    <source>
        <strain evidence="2 3">Mfrg269</strain>
    </source>
</reference>
<proteinExistence type="predicted"/>
<dbReference type="OrthoDB" id="2013972at2759"/>
<evidence type="ECO:0008006" key="4">
    <source>
        <dbReference type="Google" id="ProtNLM"/>
    </source>
</evidence>
<protein>
    <recommendedName>
        <fullName evidence="4">Methyltransferase domain-containing protein</fullName>
    </recommendedName>
</protein>
<keyword evidence="3" id="KW-1185">Reference proteome</keyword>
<dbReference type="InterPro" id="IPR029063">
    <property type="entry name" value="SAM-dependent_MTases_sf"/>
</dbReference>
<dbReference type="Gene3D" id="3.40.50.150">
    <property type="entry name" value="Vaccinia Virus protein VP39"/>
    <property type="match status" value="1"/>
</dbReference>
<dbReference type="Pfam" id="PF13489">
    <property type="entry name" value="Methyltransf_23"/>
    <property type="match status" value="1"/>
</dbReference>
<organism evidence="2 3">
    <name type="scientific">Monilinia fructigena</name>
    <dbReference type="NCBI Taxonomy" id="38457"/>
    <lineage>
        <taxon>Eukaryota</taxon>
        <taxon>Fungi</taxon>
        <taxon>Dikarya</taxon>
        <taxon>Ascomycota</taxon>
        <taxon>Pezizomycotina</taxon>
        <taxon>Leotiomycetes</taxon>
        <taxon>Helotiales</taxon>
        <taxon>Sclerotiniaceae</taxon>
        <taxon>Monilinia</taxon>
    </lineage>
</organism>
<feature type="compositionally biased region" description="Acidic residues" evidence="1">
    <location>
        <begin position="30"/>
        <end position="42"/>
    </location>
</feature>
<comment type="caution">
    <text evidence="2">The sequence shown here is derived from an EMBL/GenBank/DDBJ whole genome shotgun (WGS) entry which is preliminary data.</text>
</comment>
<evidence type="ECO:0000256" key="1">
    <source>
        <dbReference type="SAM" id="MobiDB-lite"/>
    </source>
</evidence>
<dbReference type="GO" id="GO:0008168">
    <property type="term" value="F:methyltransferase activity"/>
    <property type="evidence" value="ECO:0007669"/>
    <property type="project" value="TreeGrafter"/>
</dbReference>
<dbReference type="PANTHER" id="PTHR43591:SF31">
    <property type="entry name" value="LAEA-LIKE, PUTATIVE (AFU_ORTHOLOGUE AFUA_8G01930)-RELATED"/>
    <property type="match status" value="1"/>
</dbReference>
<dbReference type="AlphaFoldDB" id="A0A395IK05"/>